<dbReference type="Proteomes" id="UP000267027">
    <property type="component" value="Unassembled WGS sequence"/>
</dbReference>
<dbReference type="PANTHER" id="PTHR31711:SF1">
    <property type="entry name" value="ARGININE AND GLUTAMATE-RICH PROTEIN 1"/>
    <property type="match status" value="1"/>
</dbReference>
<dbReference type="OMA" id="YDDCTHI"/>
<dbReference type="EMBL" id="UYYA01005271">
    <property type="protein sequence ID" value="VDM64448.1"/>
    <property type="molecule type" value="Genomic_DNA"/>
</dbReference>
<dbReference type="PANTHER" id="PTHR31711">
    <property type="entry name" value="ARGININE AND GLUTAMATE-RICH PROTEIN 1"/>
    <property type="match status" value="1"/>
</dbReference>
<feature type="coiled-coil region" evidence="1">
    <location>
        <begin position="46"/>
        <end position="156"/>
    </location>
</feature>
<dbReference type="GO" id="GO:0005739">
    <property type="term" value="C:mitochondrion"/>
    <property type="evidence" value="ECO:0007669"/>
    <property type="project" value="TreeGrafter"/>
</dbReference>
<reference evidence="2 3" key="2">
    <citation type="submission" date="2018-11" db="EMBL/GenBank/DDBJ databases">
        <authorList>
            <consortium name="Pathogen Informatics"/>
        </authorList>
    </citation>
    <scope>NUCLEOTIDE SEQUENCE [LARGE SCALE GENOMIC DNA]</scope>
    <source>
        <strain evidence="2 3">Costa Rica</strain>
    </source>
</reference>
<dbReference type="AlphaFoldDB" id="A0A0R3Q1H4"/>
<name>A0A0R3Q1H4_ANGCS</name>
<proteinExistence type="predicted"/>
<evidence type="ECO:0000313" key="4">
    <source>
        <dbReference type="WBParaSite" id="ACOC_0001286201-mRNA-1"/>
    </source>
</evidence>
<accession>A0A0R3Q1H4</accession>
<evidence type="ECO:0000313" key="3">
    <source>
        <dbReference type="Proteomes" id="UP000267027"/>
    </source>
</evidence>
<dbReference type="GO" id="GO:0005654">
    <property type="term" value="C:nucleoplasm"/>
    <property type="evidence" value="ECO:0007669"/>
    <property type="project" value="TreeGrafter"/>
</dbReference>
<dbReference type="OrthoDB" id="5862042at2759"/>
<organism evidence="4">
    <name type="scientific">Angiostrongylus costaricensis</name>
    <name type="common">Nematode worm</name>
    <dbReference type="NCBI Taxonomy" id="334426"/>
    <lineage>
        <taxon>Eukaryota</taxon>
        <taxon>Metazoa</taxon>
        <taxon>Ecdysozoa</taxon>
        <taxon>Nematoda</taxon>
        <taxon>Chromadorea</taxon>
        <taxon>Rhabditida</taxon>
        <taxon>Rhabditina</taxon>
        <taxon>Rhabditomorpha</taxon>
        <taxon>Strongyloidea</taxon>
        <taxon>Metastrongylidae</taxon>
        <taxon>Angiostrongylus</taxon>
    </lineage>
</organism>
<gene>
    <name evidence="2" type="ORF">ACOC_LOCUS12863</name>
</gene>
<dbReference type="WBParaSite" id="ACOC_0001286201-mRNA-1">
    <property type="protein sequence ID" value="ACOC_0001286201-mRNA-1"/>
    <property type="gene ID" value="ACOC_0001286201"/>
</dbReference>
<reference evidence="4" key="1">
    <citation type="submission" date="2017-02" db="UniProtKB">
        <authorList>
            <consortium name="WormBaseParasite"/>
        </authorList>
    </citation>
    <scope>IDENTIFICATION</scope>
</reference>
<keyword evidence="3" id="KW-1185">Reference proteome</keyword>
<dbReference type="Pfam" id="PF15346">
    <property type="entry name" value="ARGLU"/>
    <property type="match status" value="1"/>
</dbReference>
<evidence type="ECO:0000313" key="2">
    <source>
        <dbReference type="EMBL" id="VDM64448.1"/>
    </source>
</evidence>
<keyword evidence="1" id="KW-0175">Coiled coil</keyword>
<protein>
    <submittedName>
        <fullName evidence="4">Arginine and glutamate-rich protein 1</fullName>
    </submittedName>
</protein>
<dbReference type="InterPro" id="IPR033371">
    <property type="entry name" value="ARGLU1"/>
</dbReference>
<sequence>HWYDDCTHILSFRPIISSEVERELTGTFDISSISTEAREWLEERIAEQVLERVKKLEEAMTESQKRARAEVESRLRAQILGEMEEEMASIRRREEASRAKCSALEKELEEKVRQADESEKRFNEERLAMLAERSALERERQEVLREKTALQKHEQLAIINKGGAVRPPIKFSFGK</sequence>
<dbReference type="STRING" id="334426.A0A0R3Q1H4"/>
<evidence type="ECO:0000256" key="1">
    <source>
        <dbReference type="SAM" id="Coils"/>
    </source>
</evidence>
<dbReference type="GO" id="GO:0045296">
    <property type="term" value="F:cadherin binding"/>
    <property type="evidence" value="ECO:0007669"/>
    <property type="project" value="TreeGrafter"/>
</dbReference>